<organism evidence="5 6">
    <name type="scientific">Orbilia blumenaviensis</name>
    <dbReference type="NCBI Taxonomy" id="1796055"/>
    <lineage>
        <taxon>Eukaryota</taxon>
        <taxon>Fungi</taxon>
        <taxon>Dikarya</taxon>
        <taxon>Ascomycota</taxon>
        <taxon>Pezizomycotina</taxon>
        <taxon>Orbiliomycetes</taxon>
        <taxon>Orbiliales</taxon>
        <taxon>Orbiliaceae</taxon>
        <taxon>Orbilia</taxon>
    </lineage>
</organism>
<dbReference type="EMBL" id="JAVHNS010000007">
    <property type="protein sequence ID" value="KAK6349123.1"/>
    <property type="molecule type" value="Genomic_DNA"/>
</dbReference>
<feature type="compositionally biased region" description="Basic and acidic residues" evidence="2">
    <location>
        <begin position="370"/>
        <end position="397"/>
    </location>
</feature>
<dbReference type="GO" id="GO:0006508">
    <property type="term" value="P:proteolysis"/>
    <property type="evidence" value="ECO:0007669"/>
    <property type="project" value="UniProtKB-KW"/>
</dbReference>
<dbReference type="InterPro" id="IPR028889">
    <property type="entry name" value="USP"/>
</dbReference>
<feature type="compositionally biased region" description="Polar residues" evidence="2">
    <location>
        <begin position="654"/>
        <end position="667"/>
    </location>
</feature>
<comment type="caution">
    <text evidence="5">The sequence shown here is derived from an EMBL/GenBank/DDBJ whole genome shotgun (WGS) entry which is preliminary data.</text>
</comment>
<comment type="similarity">
    <text evidence="1">Belongs to the peptidase C19 family.</text>
</comment>
<keyword evidence="6" id="KW-1185">Reference proteome</keyword>
<dbReference type="GO" id="GO:0004843">
    <property type="term" value="F:cysteine-type deubiquitinase activity"/>
    <property type="evidence" value="ECO:0007669"/>
    <property type="project" value="UniProtKB-UniRule"/>
</dbReference>
<keyword evidence="3" id="KW-0812">Transmembrane</keyword>
<dbReference type="PROSITE" id="PS50235">
    <property type="entry name" value="USP_3"/>
    <property type="match status" value="1"/>
</dbReference>
<protein>
    <recommendedName>
        <fullName evidence="1">Ubiquitin carboxyl-terminal hydrolase</fullName>
        <ecNumber evidence="1">3.4.19.12</ecNumber>
    </recommendedName>
</protein>
<dbReference type="Gene3D" id="3.90.70.10">
    <property type="entry name" value="Cysteine proteinases"/>
    <property type="match status" value="2"/>
</dbReference>
<dbReference type="SUPFAM" id="SSF54001">
    <property type="entry name" value="Cysteine proteinases"/>
    <property type="match status" value="1"/>
</dbReference>
<dbReference type="PANTHER" id="PTHR24006">
    <property type="entry name" value="UBIQUITIN CARBOXYL-TERMINAL HYDROLASE"/>
    <property type="match status" value="1"/>
</dbReference>
<reference evidence="5 6" key="1">
    <citation type="submission" date="2019-10" db="EMBL/GenBank/DDBJ databases">
        <authorList>
            <person name="Palmer J.M."/>
        </authorList>
    </citation>
    <scope>NUCLEOTIDE SEQUENCE [LARGE SCALE GENOMIC DNA]</scope>
    <source>
        <strain evidence="5 6">TWF730</strain>
    </source>
</reference>
<dbReference type="PROSITE" id="PS00972">
    <property type="entry name" value="USP_1"/>
    <property type="match status" value="1"/>
</dbReference>
<feature type="compositionally biased region" description="Basic and acidic residues" evidence="2">
    <location>
        <begin position="240"/>
        <end position="288"/>
    </location>
</feature>
<dbReference type="PROSITE" id="PS00973">
    <property type="entry name" value="USP_2"/>
    <property type="match status" value="1"/>
</dbReference>
<keyword evidence="1" id="KW-0645">Protease</keyword>
<gene>
    <name evidence="5" type="ORF">TWF730_009880</name>
</gene>
<accession>A0AAV9UUH3</accession>
<comment type="catalytic activity">
    <reaction evidence="1">
        <text>Thiol-dependent hydrolysis of ester, thioester, amide, peptide and isopeptide bonds formed by the C-terminal Gly of ubiquitin (a 76-residue protein attached to proteins as an intracellular targeting signal).</text>
        <dbReference type="EC" id="3.4.19.12"/>
    </reaction>
</comment>
<feature type="compositionally biased region" description="Acidic residues" evidence="2">
    <location>
        <begin position="222"/>
        <end position="239"/>
    </location>
</feature>
<evidence type="ECO:0000256" key="3">
    <source>
        <dbReference type="SAM" id="Phobius"/>
    </source>
</evidence>
<dbReference type="GO" id="GO:0016579">
    <property type="term" value="P:protein deubiquitination"/>
    <property type="evidence" value="ECO:0007669"/>
    <property type="project" value="InterPro"/>
</dbReference>
<name>A0AAV9UUH3_9PEZI</name>
<evidence type="ECO:0000313" key="5">
    <source>
        <dbReference type="EMBL" id="KAK6349123.1"/>
    </source>
</evidence>
<evidence type="ECO:0000256" key="1">
    <source>
        <dbReference type="RuleBase" id="RU366025"/>
    </source>
</evidence>
<dbReference type="AlphaFoldDB" id="A0AAV9UUH3"/>
<evidence type="ECO:0000313" key="6">
    <source>
        <dbReference type="Proteomes" id="UP001373714"/>
    </source>
</evidence>
<keyword evidence="1" id="KW-0378">Hydrolase</keyword>
<dbReference type="Proteomes" id="UP001373714">
    <property type="component" value="Unassembled WGS sequence"/>
</dbReference>
<keyword evidence="1" id="KW-0788">Thiol protease</keyword>
<feature type="domain" description="USP" evidence="4">
    <location>
        <begin position="93"/>
        <end position="756"/>
    </location>
</feature>
<dbReference type="PANTHER" id="PTHR24006:SF904">
    <property type="entry name" value="UBIQUITIN CARBOXYL-TERMINAL HYDROLASE 16"/>
    <property type="match status" value="1"/>
</dbReference>
<keyword evidence="3" id="KW-0472">Membrane</keyword>
<dbReference type="EC" id="3.4.19.12" evidence="1"/>
<dbReference type="Pfam" id="PF00443">
    <property type="entry name" value="UCH"/>
    <property type="match status" value="1"/>
</dbReference>
<dbReference type="InterPro" id="IPR001394">
    <property type="entry name" value="Peptidase_C19_UCH"/>
</dbReference>
<feature type="transmembrane region" description="Helical" evidence="3">
    <location>
        <begin position="49"/>
        <end position="68"/>
    </location>
</feature>
<dbReference type="InterPro" id="IPR018200">
    <property type="entry name" value="USP_CS"/>
</dbReference>
<dbReference type="InterPro" id="IPR038765">
    <property type="entry name" value="Papain-like_cys_pep_sf"/>
</dbReference>
<sequence>MSYYAYNPYVVNHQDREYFKRNDFITRFITYVSDQMSSFLSTSESKPQIIAYAAGAGLAAGVLIYVFGPTFFIDGNSMNGGVSAGGKRRQTVVGLYNPANDCFVNSVLQALAGCGELRKFLGGRMGVQGELEEVERGGGLVWKGRKPLLTKALKEMLDKLNERPLHRKTITTRDFIYQLERVFRSRISRNQQDAQEFLQIVAQTLAEEYEAQEKVRLTLKEAEEEAESKEEEEEEENEEDEKKERIEEGEEQKEKVAEGEEKAEKVEEGEEKAEKVDKETQETQEKQESGTTGDDTSEESFEVVPTPGEQSEEGKGTDLDISIIESVKSTTEEPESVAIEPSTPGTSNDEESASSTEEDEESPKPKPKHIALDTKIKELEQEKAEEDKKEKKEEPKVPEFGMPMEGKLESGIQCLVCGFEPKPTGSTFVVLTLNVPVRGSATLDDCFNEHLSTEFIDDFQCAKCKLVKMIAVQEKKLATTKNEKEASALQASLDTLNHCLKNDPEEIPKDTLLPPPKLTTVKSRIAKRTYFAHCPNVLAIHLSRSIFDYYSRKNGCKVAFPEELLLGPLLNRSKYKLLGLITHRGSHDSGHYECYRRQNSHPPPYSTPMMMMTPKGEVGTPVTPITPATLETPLAGQTPKPGASQVNLGEKNGESSSSGIDTPSASTPVLPLDEKKGATTTGAALPVGDKTVTATAAGKASKVDTLSLKSFPSKGKKSKGVDSRWWRISDDSVKEVKTNDVLGLQKEVYLLFYEKIHPER</sequence>
<feature type="compositionally biased region" description="Acidic residues" evidence="2">
    <location>
        <begin position="348"/>
        <end position="361"/>
    </location>
</feature>
<feature type="region of interest" description="Disordered" evidence="2">
    <location>
        <begin position="597"/>
        <end position="674"/>
    </location>
</feature>
<dbReference type="GO" id="GO:0005634">
    <property type="term" value="C:nucleus"/>
    <property type="evidence" value="ECO:0007669"/>
    <property type="project" value="TreeGrafter"/>
</dbReference>
<dbReference type="CDD" id="cd02662">
    <property type="entry name" value="Peptidase_C19F"/>
    <property type="match status" value="1"/>
</dbReference>
<evidence type="ECO:0000256" key="2">
    <source>
        <dbReference type="SAM" id="MobiDB-lite"/>
    </source>
</evidence>
<keyword evidence="3" id="KW-1133">Transmembrane helix</keyword>
<proteinExistence type="inferred from homology"/>
<keyword evidence="1" id="KW-0833">Ubl conjugation pathway</keyword>
<dbReference type="InterPro" id="IPR050164">
    <property type="entry name" value="Peptidase_C19"/>
</dbReference>
<dbReference type="GO" id="GO:0005829">
    <property type="term" value="C:cytosol"/>
    <property type="evidence" value="ECO:0007669"/>
    <property type="project" value="TreeGrafter"/>
</dbReference>
<feature type="region of interest" description="Disordered" evidence="2">
    <location>
        <begin position="221"/>
        <end position="404"/>
    </location>
</feature>
<evidence type="ECO:0000259" key="4">
    <source>
        <dbReference type="PROSITE" id="PS50235"/>
    </source>
</evidence>